<dbReference type="EMBL" id="FMYU01000005">
    <property type="protein sequence ID" value="SDC40186.1"/>
    <property type="molecule type" value="Genomic_DNA"/>
</dbReference>
<proteinExistence type="predicted"/>
<dbReference type="PIRSF" id="PIRSF006593">
    <property type="entry name" value="UCP006593"/>
    <property type="match status" value="1"/>
</dbReference>
<dbReference type="SUPFAM" id="SSF111321">
    <property type="entry name" value="AF1104-like"/>
    <property type="match status" value="1"/>
</dbReference>
<dbReference type="InterPro" id="IPR002791">
    <property type="entry name" value="ARMT1-like_metal-bd"/>
</dbReference>
<evidence type="ECO:0000313" key="3">
    <source>
        <dbReference type="Proteomes" id="UP000199411"/>
    </source>
</evidence>
<organism evidence="2 3">
    <name type="scientific">Desulfurella multipotens</name>
    <dbReference type="NCBI Taxonomy" id="79269"/>
    <lineage>
        <taxon>Bacteria</taxon>
        <taxon>Pseudomonadati</taxon>
        <taxon>Campylobacterota</taxon>
        <taxon>Desulfurellia</taxon>
        <taxon>Desulfurellales</taxon>
        <taxon>Desulfurellaceae</taxon>
        <taxon>Desulfurella</taxon>
    </lineage>
</organism>
<dbReference type="Gene3D" id="3.40.50.10880">
    <property type="entry name" value="Uncharacterised protein PF01937, DUF89, domain 3"/>
    <property type="match status" value="1"/>
</dbReference>
<evidence type="ECO:0000259" key="1">
    <source>
        <dbReference type="Pfam" id="PF01937"/>
    </source>
</evidence>
<dbReference type="Pfam" id="PF01937">
    <property type="entry name" value="ARMT1-like_dom"/>
    <property type="match status" value="1"/>
</dbReference>
<evidence type="ECO:0000313" key="2">
    <source>
        <dbReference type="EMBL" id="SDC40186.1"/>
    </source>
</evidence>
<dbReference type="Proteomes" id="UP000199411">
    <property type="component" value="Unassembled WGS sequence"/>
</dbReference>
<reference evidence="3" key="1">
    <citation type="submission" date="2016-10" db="EMBL/GenBank/DDBJ databases">
        <authorList>
            <person name="Varghese N."/>
            <person name="Submissions S."/>
        </authorList>
    </citation>
    <scope>NUCLEOTIDE SEQUENCE [LARGE SCALE GENOMIC DNA]</scope>
    <source>
        <strain evidence="3">DSM 8415</strain>
    </source>
</reference>
<dbReference type="InterPro" id="IPR036075">
    <property type="entry name" value="ARMT-1-like_metal-bd_sf"/>
</dbReference>
<dbReference type="OrthoDB" id="9796465at2"/>
<sequence>MKVKPECFVCFVSQAIRATEIISKKDDDAIRALKNVAKVLSETEYNVAPPLISEFVYGSITKTLDHDDPYSEIKKKYNKIALNYVDDLKRYIEDSDDKLQAAINISVAGNIIDFGSQIEKFNIKETLNKAIIEGFLVNDIEDFKLKITKAKTLLFLADNAGEIVFDKLLLQTIKNLYPNLNIYIALRGKPIINDVTKNDIEGLGLEEIGTLIESTKPTPGFWPDYCDNLCKKIYKKADVIISKGQGNFETLSEFDDDRVFFLFIIKCSVVEKYLNKPKYSHIFAKKSSLC</sequence>
<protein>
    <recommendedName>
        <fullName evidence="1">Damage-control phosphatase ARMT1-like metal-binding domain-containing protein</fullName>
    </recommendedName>
</protein>
<dbReference type="RefSeq" id="WP_159427481.1">
    <property type="nucleotide sequence ID" value="NZ_FMYU01000005.1"/>
</dbReference>
<accession>A0A1G6LC11</accession>
<dbReference type="AlphaFoldDB" id="A0A1G6LC11"/>
<dbReference type="InterPro" id="IPR014444">
    <property type="entry name" value="PH1575-like"/>
</dbReference>
<gene>
    <name evidence="2" type="ORF">SAMN05660835_00761</name>
</gene>
<dbReference type="Gene3D" id="1.10.285.20">
    <property type="entry name" value="Uncharacterised protein PF01937, DUF89, domain 2"/>
    <property type="match status" value="1"/>
</dbReference>
<name>A0A1G6LC11_9BACT</name>
<keyword evidence="3" id="KW-1185">Reference proteome</keyword>
<feature type="domain" description="Damage-control phosphatase ARMT1-like metal-binding" evidence="1">
    <location>
        <begin position="4"/>
        <end position="280"/>
    </location>
</feature>